<dbReference type="Gene3D" id="1.10.10.60">
    <property type="entry name" value="Homeodomain-like"/>
    <property type="match status" value="1"/>
</dbReference>
<evidence type="ECO:0000313" key="17">
    <source>
        <dbReference type="EMBL" id="OAQ38338.1"/>
    </source>
</evidence>
<dbReference type="FunFam" id="3.30.565.10:FF:000037">
    <property type="entry name" value="Hybrid sensor histidine kinase/response regulator"/>
    <property type="match status" value="1"/>
</dbReference>
<dbReference type="EC" id="2.7.13.3" evidence="2"/>
<feature type="domain" description="Histidine kinase" evidence="15">
    <location>
        <begin position="839"/>
        <end position="1055"/>
    </location>
</feature>
<evidence type="ECO:0000256" key="1">
    <source>
        <dbReference type="ARBA" id="ARBA00000085"/>
    </source>
</evidence>
<keyword evidence="10" id="KW-0238">DNA-binding</keyword>
<dbReference type="InterPro" id="IPR004358">
    <property type="entry name" value="Sig_transdc_His_kin-like_C"/>
</dbReference>
<keyword evidence="5" id="KW-0547">Nucleotide-binding</keyword>
<keyword evidence="18" id="KW-1185">Reference proteome</keyword>
<dbReference type="InterPro" id="IPR005467">
    <property type="entry name" value="His_kinase_dom"/>
</dbReference>
<dbReference type="InterPro" id="IPR036097">
    <property type="entry name" value="HisK_dim/P_sf"/>
</dbReference>
<dbReference type="Proteomes" id="UP000078459">
    <property type="component" value="Unassembled WGS sequence"/>
</dbReference>
<feature type="transmembrane region" description="Helical" evidence="13">
    <location>
        <begin position="796"/>
        <end position="823"/>
    </location>
</feature>
<feature type="domain" description="HTH araC/xylS-type" evidence="14">
    <location>
        <begin position="1246"/>
        <end position="1343"/>
    </location>
</feature>
<dbReference type="Gene3D" id="1.10.287.130">
    <property type="match status" value="1"/>
</dbReference>
<dbReference type="InterPro" id="IPR011006">
    <property type="entry name" value="CheY-like_superfamily"/>
</dbReference>
<keyword evidence="6 17" id="KW-0418">Kinase</keyword>
<dbReference type="SMART" id="SM00448">
    <property type="entry name" value="REC"/>
    <property type="match status" value="1"/>
</dbReference>
<accession>A0A179DBH2</accession>
<protein>
    <recommendedName>
        <fullName evidence="2">histidine kinase</fullName>
        <ecNumber evidence="2">2.7.13.3</ecNumber>
    </recommendedName>
</protein>
<keyword evidence="7" id="KW-0067">ATP-binding</keyword>
<dbReference type="SMART" id="SM00342">
    <property type="entry name" value="HTH_ARAC"/>
    <property type="match status" value="1"/>
</dbReference>
<dbReference type="CDD" id="cd00075">
    <property type="entry name" value="HATPase"/>
    <property type="match status" value="1"/>
</dbReference>
<evidence type="ECO:0000256" key="6">
    <source>
        <dbReference type="ARBA" id="ARBA00022777"/>
    </source>
</evidence>
<dbReference type="Gene3D" id="3.30.565.10">
    <property type="entry name" value="Histidine kinase-like ATPase, C-terminal domain"/>
    <property type="match status" value="1"/>
</dbReference>
<evidence type="ECO:0000256" key="12">
    <source>
        <dbReference type="PROSITE-ProRule" id="PRU00169"/>
    </source>
</evidence>
<evidence type="ECO:0000256" key="13">
    <source>
        <dbReference type="SAM" id="Phobius"/>
    </source>
</evidence>
<keyword evidence="3 12" id="KW-0597">Phosphoprotein</keyword>
<dbReference type="PANTHER" id="PTHR43547:SF2">
    <property type="entry name" value="HYBRID SIGNAL TRANSDUCTION HISTIDINE KINASE C"/>
    <property type="match status" value="1"/>
</dbReference>
<dbReference type="FunFam" id="2.60.40.10:FF:000791">
    <property type="entry name" value="Two-component system sensor histidine kinase/response regulator"/>
    <property type="match status" value="1"/>
</dbReference>
<organism evidence="17 18">
    <name type="scientific">Pedobacter psychrophilus</name>
    <dbReference type="NCBI Taxonomy" id="1826909"/>
    <lineage>
        <taxon>Bacteria</taxon>
        <taxon>Pseudomonadati</taxon>
        <taxon>Bacteroidota</taxon>
        <taxon>Sphingobacteriia</taxon>
        <taxon>Sphingobacteriales</taxon>
        <taxon>Sphingobacteriaceae</taxon>
        <taxon>Pedobacter</taxon>
    </lineage>
</organism>
<evidence type="ECO:0000313" key="18">
    <source>
        <dbReference type="Proteomes" id="UP000078459"/>
    </source>
</evidence>
<keyword evidence="11" id="KW-0804">Transcription</keyword>
<dbReference type="Pfam" id="PF00072">
    <property type="entry name" value="Response_reg"/>
    <property type="match status" value="1"/>
</dbReference>
<dbReference type="PROSITE" id="PS01124">
    <property type="entry name" value="HTH_ARAC_FAMILY_2"/>
    <property type="match status" value="1"/>
</dbReference>
<dbReference type="InterPro" id="IPR003661">
    <property type="entry name" value="HisK_dim/P_dom"/>
</dbReference>
<dbReference type="GO" id="GO:0003700">
    <property type="term" value="F:DNA-binding transcription factor activity"/>
    <property type="evidence" value="ECO:0007669"/>
    <property type="project" value="InterPro"/>
</dbReference>
<evidence type="ECO:0000259" key="14">
    <source>
        <dbReference type="PROSITE" id="PS01124"/>
    </source>
</evidence>
<reference evidence="17 18" key="1">
    <citation type="submission" date="2016-04" db="EMBL/GenBank/DDBJ databases">
        <authorList>
            <person name="Evans L.H."/>
            <person name="Alamgir A."/>
            <person name="Owens N."/>
            <person name="Weber N.D."/>
            <person name="Virtaneva K."/>
            <person name="Barbian K."/>
            <person name="Babar A."/>
            <person name="Rosenke K."/>
        </authorList>
    </citation>
    <scope>NUCLEOTIDE SEQUENCE [LARGE SCALE GENOMIC DNA]</scope>
    <source>
        <strain evidence="17 18">CCM 8644</strain>
    </source>
</reference>
<evidence type="ECO:0000259" key="16">
    <source>
        <dbReference type="PROSITE" id="PS50110"/>
    </source>
</evidence>
<dbReference type="InterPro" id="IPR011047">
    <property type="entry name" value="Quinoprotein_ADH-like_sf"/>
</dbReference>
<keyword evidence="9" id="KW-0805">Transcription regulation</keyword>
<comment type="caution">
    <text evidence="17">The sequence shown here is derived from an EMBL/GenBank/DDBJ whole genome shotgun (WGS) entry which is preliminary data.</text>
</comment>
<dbReference type="Pfam" id="PF07495">
    <property type="entry name" value="Y_Y_Y"/>
    <property type="match status" value="1"/>
</dbReference>
<dbReference type="GO" id="GO:0005524">
    <property type="term" value="F:ATP binding"/>
    <property type="evidence" value="ECO:0007669"/>
    <property type="project" value="UniProtKB-KW"/>
</dbReference>
<dbReference type="PANTHER" id="PTHR43547">
    <property type="entry name" value="TWO-COMPONENT HISTIDINE KINASE"/>
    <property type="match status" value="1"/>
</dbReference>
<keyword evidence="13" id="KW-1133">Transmembrane helix</keyword>
<evidence type="ECO:0000256" key="10">
    <source>
        <dbReference type="ARBA" id="ARBA00023125"/>
    </source>
</evidence>
<dbReference type="InterPro" id="IPR003594">
    <property type="entry name" value="HATPase_dom"/>
</dbReference>
<dbReference type="SUPFAM" id="SSF47384">
    <property type="entry name" value="Homodimeric domain of signal transducing histidine kinase"/>
    <property type="match status" value="1"/>
</dbReference>
<dbReference type="STRING" id="1826909.A5893_15900"/>
<dbReference type="SUPFAM" id="SSF46689">
    <property type="entry name" value="Homeodomain-like"/>
    <property type="match status" value="1"/>
</dbReference>
<dbReference type="InterPro" id="IPR011123">
    <property type="entry name" value="Y_Y_Y"/>
</dbReference>
<dbReference type="SMART" id="SM00387">
    <property type="entry name" value="HATPase_c"/>
    <property type="match status" value="1"/>
</dbReference>
<dbReference type="Gene3D" id="2.60.40.10">
    <property type="entry name" value="Immunoglobulins"/>
    <property type="match status" value="1"/>
</dbReference>
<dbReference type="InterPro" id="IPR018060">
    <property type="entry name" value="HTH_AraC"/>
</dbReference>
<dbReference type="PROSITE" id="PS00041">
    <property type="entry name" value="HTH_ARAC_FAMILY_1"/>
    <property type="match status" value="1"/>
</dbReference>
<dbReference type="InterPro" id="IPR009057">
    <property type="entry name" value="Homeodomain-like_sf"/>
</dbReference>
<proteinExistence type="predicted"/>
<dbReference type="EMBL" id="LWHJ01000031">
    <property type="protein sequence ID" value="OAQ38338.1"/>
    <property type="molecule type" value="Genomic_DNA"/>
</dbReference>
<gene>
    <name evidence="17" type="ORF">A5893_15900</name>
</gene>
<dbReference type="PRINTS" id="PR00344">
    <property type="entry name" value="BCTRLSENSOR"/>
</dbReference>
<dbReference type="Gene3D" id="3.40.50.2300">
    <property type="match status" value="1"/>
</dbReference>
<evidence type="ECO:0000256" key="5">
    <source>
        <dbReference type="ARBA" id="ARBA00022741"/>
    </source>
</evidence>
<dbReference type="Pfam" id="PF02518">
    <property type="entry name" value="HATPase_c"/>
    <property type="match status" value="1"/>
</dbReference>
<dbReference type="InterPro" id="IPR001789">
    <property type="entry name" value="Sig_transdc_resp-reg_receiver"/>
</dbReference>
<dbReference type="InterPro" id="IPR018062">
    <property type="entry name" value="HTH_AraC-typ_CS"/>
</dbReference>
<dbReference type="InterPro" id="IPR036890">
    <property type="entry name" value="HATPase_C_sf"/>
</dbReference>
<dbReference type="PROSITE" id="PS50110">
    <property type="entry name" value="RESPONSE_REGULATORY"/>
    <property type="match status" value="1"/>
</dbReference>
<dbReference type="SUPFAM" id="SSF55874">
    <property type="entry name" value="ATPase domain of HSP90 chaperone/DNA topoisomerase II/histidine kinase"/>
    <property type="match status" value="1"/>
</dbReference>
<comment type="catalytic activity">
    <reaction evidence="1">
        <text>ATP + protein L-histidine = ADP + protein N-phospho-L-histidine.</text>
        <dbReference type="EC" id="2.7.13.3"/>
    </reaction>
</comment>
<dbReference type="Pfam" id="PF12833">
    <property type="entry name" value="HTH_18"/>
    <property type="match status" value="1"/>
</dbReference>
<dbReference type="SUPFAM" id="SSF52172">
    <property type="entry name" value="CheY-like"/>
    <property type="match status" value="1"/>
</dbReference>
<dbReference type="SUPFAM" id="SSF50998">
    <property type="entry name" value="Quinoprotein alcohol dehydrogenase-like"/>
    <property type="match status" value="1"/>
</dbReference>
<dbReference type="SMART" id="SM00388">
    <property type="entry name" value="HisKA"/>
    <property type="match status" value="1"/>
</dbReference>
<dbReference type="Pfam" id="PF00512">
    <property type="entry name" value="HisKA"/>
    <property type="match status" value="1"/>
</dbReference>
<keyword evidence="8" id="KW-0902">Two-component regulatory system</keyword>
<evidence type="ECO:0000256" key="2">
    <source>
        <dbReference type="ARBA" id="ARBA00012438"/>
    </source>
</evidence>
<dbReference type="InterPro" id="IPR015943">
    <property type="entry name" value="WD40/YVTN_repeat-like_dom_sf"/>
</dbReference>
<dbReference type="CDD" id="cd00082">
    <property type="entry name" value="HisKA"/>
    <property type="match status" value="1"/>
</dbReference>
<evidence type="ECO:0000256" key="9">
    <source>
        <dbReference type="ARBA" id="ARBA00023015"/>
    </source>
</evidence>
<dbReference type="SUPFAM" id="SSF63829">
    <property type="entry name" value="Calcium-dependent phosphotriesterase"/>
    <property type="match status" value="2"/>
</dbReference>
<evidence type="ECO:0000256" key="11">
    <source>
        <dbReference type="ARBA" id="ARBA00023163"/>
    </source>
</evidence>
<dbReference type="InterPro" id="IPR011110">
    <property type="entry name" value="Reg_prop"/>
</dbReference>
<keyword evidence="13" id="KW-0472">Membrane</keyword>
<dbReference type="GO" id="GO:0000155">
    <property type="term" value="F:phosphorelay sensor kinase activity"/>
    <property type="evidence" value="ECO:0007669"/>
    <property type="project" value="InterPro"/>
</dbReference>
<evidence type="ECO:0000256" key="3">
    <source>
        <dbReference type="ARBA" id="ARBA00022553"/>
    </source>
</evidence>
<dbReference type="Pfam" id="PF07494">
    <property type="entry name" value="Reg_prop"/>
    <property type="match status" value="8"/>
</dbReference>
<evidence type="ECO:0000256" key="8">
    <source>
        <dbReference type="ARBA" id="ARBA00023012"/>
    </source>
</evidence>
<reference evidence="17 18" key="2">
    <citation type="submission" date="2016-06" db="EMBL/GenBank/DDBJ databases">
        <title>Pedobacter psychrophilus sp. nov., isolated from Antarctic fragmentary rock.</title>
        <authorList>
            <person name="Svec P."/>
        </authorList>
    </citation>
    <scope>NUCLEOTIDE SEQUENCE [LARGE SCALE GENOMIC DNA]</scope>
    <source>
        <strain evidence="17 18">CCM 8644</strain>
    </source>
</reference>
<dbReference type="FunFam" id="1.10.287.130:FF:000045">
    <property type="entry name" value="Two-component system sensor histidine kinase/response regulator"/>
    <property type="match status" value="1"/>
</dbReference>
<dbReference type="GO" id="GO:0043565">
    <property type="term" value="F:sequence-specific DNA binding"/>
    <property type="evidence" value="ECO:0007669"/>
    <property type="project" value="InterPro"/>
</dbReference>
<sequence length="1343" mass="153674">MIRYLIKIVCVSAILICFLSCLKAQEIKIAFDKLTVEAGLSQSSVLSITQDKKGFMWFGTKDGLNRYDSQQFEVFRHHENDPNSLSSSQSIGALLTDRKGNLWVGTQDGLNKYQPETKSFVRYINNPKNKKSLSNNTIRSIYEDRQGNIWIGTEDGLNKLNNDGSFERYFCNNSLGAGVVNAAINSIYQDSKYTLWVGTKNGLVNINFKKQGAKFSTYFHDPNNSQTPISNDITSIVEDFNHNIWLGHHFSGLDFFDRVNNNFKHINGNELDNKFGSNNIRKILVAKDGLLWIATLNGIRIYDPVKNRFDNNIHDPENPGSLNQNSIYNLYQDKAGSIWVGTYFGGINVYHPNAIPFTTYKHNSYKNSLSSNIISAIVEDKNHNLWIGTEAEGLNFYNRQTGQFTNIKSSKNSISSNLIKSMAIDQNQNLWIATYNGGIDFYDLKTKVFKNYILNKDSYQEANRIIYLTIDDKNRVWVGTRGNGLFLYSSASNRFIALQNSKSQFKFSEGNISYLFQDKSKTLWVATDNGLYYLKDGSVSFKSLVSSNTSFLKHINCINQTEDGKVWIGSYDEGIASFTFKNNALKFYTVNNGLPSDNIASIVEDNNQNLWISTDKGLARMNDDKFNVYNINDGLPGNIFNYHSFLLDSKGELFFGGYNGLVSFHPEDIIENKIAPQIVFTHLRVFNKEVNINDDSKILKKSIDESDELIFSYQQDLFSISFSALNFVKSKKNKYAYKLKGYEEEWNYVDNPTAVFNNVPSGSYNLLVKASNNDGVWSENDASLKIVIRPPFWRTWWAYLIYFAILAGGLYFVLRFIFIRALLKREHDVNQMKLDFFTNVSHEIRTPLTLILGPLEKMLHDTEDNLIFNEQLLIINKNAKRLMKLVNELMDFRKIESGNMKLNLSENNIVSFVNEIFLSFEELAKQKNIDYTFKAHQDIIKVYYDKEQLEKVIFNLLSNAFKFTAKINSRVHLDLKQTDQYVYLRITDNGMGIPEENKKNLFTNFYQVPNHQQRNVGTGIGLALSKNIAKLHHGNLVLEQSDVNTTFCLSLMIGNSQYKPHEINIIENNDYDFQLDTIDNDFFLDELKIKNAGRSILPLILVVDDNLEIKEFIISTLIPFYQIVAASNGKEALELAFEKIPDVIISDVMMPEMDGFELCTELKQDIRTRHIPIVLLTAKSSELNELEGLKTGADVYLTKPFSTTKLKLIVENLISLHQNMREKFSQQFTLQPTDFQIVSSDGEFLNKVLKLLEANIDNIDFNVNLFASEIGMSTPVFYKKIFALTGLTVNNFIKSIRLKRALQLLQQKAGNISEIAYMVGFNDAKYFSKEFKKQYGKLPSSYN</sequence>
<dbReference type="PROSITE" id="PS50109">
    <property type="entry name" value="HIS_KIN"/>
    <property type="match status" value="1"/>
</dbReference>
<keyword evidence="13" id="KW-0812">Transmembrane</keyword>
<feature type="domain" description="Response regulatory" evidence="16">
    <location>
        <begin position="1099"/>
        <end position="1214"/>
    </location>
</feature>
<dbReference type="Gene3D" id="2.130.10.10">
    <property type="entry name" value="YVTN repeat-like/Quinoprotein amine dehydrogenase"/>
    <property type="match status" value="3"/>
</dbReference>
<keyword evidence="4" id="KW-0808">Transferase</keyword>
<name>A0A179DBH2_9SPHI</name>
<dbReference type="InterPro" id="IPR013783">
    <property type="entry name" value="Ig-like_fold"/>
</dbReference>
<evidence type="ECO:0000256" key="4">
    <source>
        <dbReference type="ARBA" id="ARBA00022679"/>
    </source>
</evidence>
<evidence type="ECO:0000256" key="7">
    <source>
        <dbReference type="ARBA" id="ARBA00022840"/>
    </source>
</evidence>
<evidence type="ECO:0000259" key="15">
    <source>
        <dbReference type="PROSITE" id="PS50109"/>
    </source>
</evidence>
<feature type="modified residue" description="4-aspartylphosphate" evidence="12">
    <location>
        <position position="1147"/>
    </location>
</feature>